<sequence length="99" mass="10858">MKSLGVDPACGVLDPEEVTLMAVSCDTFEFGHEGRKEMKYDDTISGLCGECGTVAKPTLFGLWQTSFHCSVESRPEEGDADSFRTLFSQLGCQYSECFP</sequence>
<evidence type="ECO:0000313" key="2">
    <source>
        <dbReference type="Proteomes" id="UP001196413"/>
    </source>
</evidence>
<dbReference type="EMBL" id="JAHQIW010001427">
    <property type="protein sequence ID" value="KAJ1352499.1"/>
    <property type="molecule type" value="Genomic_DNA"/>
</dbReference>
<gene>
    <name evidence="1" type="ORF">KIN20_008843</name>
</gene>
<keyword evidence="2" id="KW-1185">Reference proteome</keyword>
<protein>
    <submittedName>
        <fullName evidence="1">Uncharacterized protein</fullName>
    </submittedName>
</protein>
<organism evidence="1 2">
    <name type="scientific">Parelaphostrongylus tenuis</name>
    <name type="common">Meningeal worm</name>
    <dbReference type="NCBI Taxonomy" id="148309"/>
    <lineage>
        <taxon>Eukaryota</taxon>
        <taxon>Metazoa</taxon>
        <taxon>Ecdysozoa</taxon>
        <taxon>Nematoda</taxon>
        <taxon>Chromadorea</taxon>
        <taxon>Rhabditida</taxon>
        <taxon>Rhabditina</taxon>
        <taxon>Rhabditomorpha</taxon>
        <taxon>Strongyloidea</taxon>
        <taxon>Metastrongylidae</taxon>
        <taxon>Parelaphostrongylus</taxon>
    </lineage>
</organism>
<accession>A0AAD5MX41</accession>
<dbReference type="AlphaFoldDB" id="A0AAD5MX41"/>
<comment type="caution">
    <text evidence="1">The sequence shown here is derived from an EMBL/GenBank/DDBJ whole genome shotgun (WGS) entry which is preliminary data.</text>
</comment>
<proteinExistence type="predicted"/>
<evidence type="ECO:0000313" key="1">
    <source>
        <dbReference type="EMBL" id="KAJ1352499.1"/>
    </source>
</evidence>
<dbReference type="Proteomes" id="UP001196413">
    <property type="component" value="Unassembled WGS sequence"/>
</dbReference>
<reference evidence="1" key="1">
    <citation type="submission" date="2021-06" db="EMBL/GenBank/DDBJ databases">
        <title>Parelaphostrongylus tenuis whole genome reference sequence.</title>
        <authorList>
            <person name="Garwood T.J."/>
            <person name="Larsen P.A."/>
            <person name="Fountain-Jones N.M."/>
            <person name="Garbe J.R."/>
            <person name="Macchietto M.G."/>
            <person name="Kania S.A."/>
            <person name="Gerhold R.W."/>
            <person name="Richards J.E."/>
            <person name="Wolf T.M."/>
        </authorList>
    </citation>
    <scope>NUCLEOTIDE SEQUENCE</scope>
    <source>
        <strain evidence="1">MNPRO001-30</strain>
        <tissue evidence="1">Meninges</tissue>
    </source>
</reference>
<name>A0AAD5MX41_PARTN</name>